<dbReference type="EMBL" id="JAPDGR010000447">
    <property type="protein sequence ID" value="KAJ2990160.1"/>
    <property type="molecule type" value="Genomic_DNA"/>
</dbReference>
<comment type="caution">
    <text evidence="1">The sequence shown here is derived from an EMBL/GenBank/DDBJ whole genome shotgun (WGS) entry which is preliminary data.</text>
</comment>
<evidence type="ECO:0000313" key="2">
    <source>
        <dbReference type="Proteomes" id="UP001143856"/>
    </source>
</evidence>
<keyword evidence="2" id="KW-1185">Reference proteome</keyword>
<evidence type="ECO:0000313" key="1">
    <source>
        <dbReference type="EMBL" id="KAJ2990160.1"/>
    </source>
</evidence>
<organism evidence="1 2">
    <name type="scientific">Xylaria curta</name>
    <dbReference type="NCBI Taxonomy" id="42375"/>
    <lineage>
        <taxon>Eukaryota</taxon>
        <taxon>Fungi</taxon>
        <taxon>Dikarya</taxon>
        <taxon>Ascomycota</taxon>
        <taxon>Pezizomycotina</taxon>
        <taxon>Sordariomycetes</taxon>
        <taxon>Xylariomycetidae</taxon>
        <taxon>Xylariales</taxon>
        <taxon>Xylariaceae</taxon>
        <taxon>Xylaria</taxon>
    </lineage>
</organism>
<sequence>MVAAAAAPTPTPTTITIITTKTSVLREGGIVIELSKGTMHQMIGEVFHRGQGPGLAPKNTADSSVKQSNDNNGYKNNNESGKNDVDSIMRSWYVTVTKLNVS</sequence>
<proteinExistence type="predicted"/>
<gene>
    <name evidence="1" type="ORF">NUW58_g3095</name>
</gene>
<name>A0ACC1PDH1_9PEZI</name>
<accession>A0ACC1PDH1</accession>
<dbReference type="Proteomes" id="UP001143856">
    <property type="component" value="Unassembled WGS sequence"/>
</dbReference>
<reference evidence="1" key="1">
    <citation type="submission" date="2022-10" db="EMBL/GenBank/DDBJ databases">
        <title>Genome Sequence of Xylaria curta.</title>
        <authorList>
            <person name="Buettner E."/>
        </authorList>
    </citation>
    <scope>NUCLEOTIDE SEQUENCE</scope>
    <source>
        <strain evidence="1">Babe10</strain>
    </source>
</reference>
<protein>
    <submittedName>
        <fullName evidence="1">Uncharacterized protein</fullName>
    </submittedName>
</protein>